<keyword evidence="1" id="KW-0472">Membrane</keyword>
<comment type="caution">
    <text evidence="2">The sequence shown here is derived from an EMBL/GenBank/DDBJ whole genome shotgun (WGS) entry which is preliminary data.</text>
</comment>
<dbReference type="InterPro" id="IPR024414">
    <property type="entry name" value="Uncharacterised_PrgI"/>
</dbReference>
<dbReference type="Proteomes" id="UP000176651">
    <property type="component" value="Unassembled WGS sequence"/>
</dbReference>
<evidence type="ECO:0000313" key="2">
    <source>
        <dbReference type="EMBL" id="OGB74280.1"/>
    </source>
</evidence>
<evidence type="ECO:0000313" key="3">
    <source>
        <dbReference type="Proteomes" id="UP000176651"/>
    </source>
</evidence>
<reference evidence="2 3" key="1">
    <citation type="journal article" date="2016" name="Nat. Commun.">
        <title>Thousands of microbial genomes shed light on interconnected biogeochemical processes in an aquifer system.</title>
        <authorList>
            <person name="Anantharaman K."/>
            <person name="Brown C.T."/>
            <person name="Hug L.A."/>
            <person name="Sharon I."/>
            <person name="Castelle C.J."/>
            <person name="Probst A.J."/>
            <person name="Thomas B.C."/>
            <person name="Singh A."/>
            <person name="Wilkins M.J."/>
            <person name="Karaoz U."/>
            <person name="Brodie E.L."/>
            <person name="Williams K.H."/>
            <person name="Hubbard S.S."/>
            <person name="Banfield J.F."/>
        </authorList>
    </citation>
    <scope>NUCLEOTIDE SEQUENCE [LARGE SCALE GENOMIC DNA]</scope>
</reference>
<feature type="transmembrane region" description="Helical" evidence="1">
    <location>
        <begin position="24"/>
        <end position="41"/>
    </location>
</feature>
<name>A0A1F4NS77_UNCK3</name>
<keyword evidence="1" id="KW-0812">Transmembrane</keyword>
<sequence>MAIKIPQNIDKEDKLVGPLTLKQFLYLLGGAALAFIAYQYYTQGYLFFIEFLLIAFLLMGLAAALAFLQINGRPFIIFLGNTLLYFLSPKRMFWNRENLSTVGPLKLRDTAAPKKSPPKTSEANQGQLEKLARILDTGGKMDTGETVDEHEINTLELKKIQPEATESNPAVEDILAETDI</sequence>
<evidence type="ECO:0008006" key="4">
    <source>
        <dbReference type="Google" id="ProtNLM"/>
    </source>
</evidence>
<dbReference type="EMBL" id="META01000003">
    <property type="protein sequence ID" value="OGB74280.1"/>
    <property type="molecule type" value="Genomic_DNA"/>
</dbReference>
<dbReference type="AlphaFoldDB" id="A0A1F4NS77"/>
<dbReference type="STRING" id="1798535.A2V68_00755"/>
<evidence type="ECO:0000256" key="1">
    <source>
        <dbReference type="SAM" id="Phobius"/>
    </source>
</evidence>
<accession>A0A1F4NS77</accession>
<gene>
    <name evidence="2" type="ORF">A2V68_00755</name>
</gene>
<organism evidence="2 3">
    <name type="scientific">candidate division Kazan bacterium RBG_13_50_9</name>
    <dbReference type="NCBI Taxonomy" id="1798535"/>
    <lineage>
        <taxon>Bacteria</taxon>
        <taxon>Bacteria division Kazan-3B-28</taxon>
    </lineage>
</organism>
<protein>
    <recommendedName>
        <fullName evidence="4">PrgI family protein</fullName>
    </recommendedName>
</protein>
<feature type="transmembrane region" description="Helical" evidence="1">
    <location>
        <begin position="47"/>
        <end position="68"/>
    </location>
</feature>
<proteinExistence type="predicted"/>
<keyword evidence="1" id="KW-1133">Transmembrane helix</keyword>
<dbReference type="Pfam" id="PF12666">
    <property type="entry name" value="PrgI"/>
    <property type="match status" value="1"/>
</dbReference>
<feature type="transmembrane region" description="Helical" evidence="1">
    <location>
        <begin position="75"/>
        <end position="94"/>
    </location>
</feature>